<comment type="caution">
    <text evidence="2">The sequence shown here is derived from an EMBL/GenBank/DDBJ whole genome shotgun (WGS) entry which is preliminary data.</text>
</comment>
<dbReference type="NCBIfam" id="TIGR03605">
    <property type="entry name" value="antibiot_sagB"/>
    <property type="match status" value="1"/>
</dbReference>
<dbReference type="PANTHER" id="PTHR43745:SF2">
    <property type="entry name" value="NITROREDUCTASE MJ1384-RELATED"/>
    <property type="match status" value="1"/>
</dbReference>
<dbReference type="InterPro" id="IPR029479">
    <property type="entry name" value="Nitroreductase"/>
</dbReference>
<dbReference type="Proteomes" id="UP000265882">
    <property type="component" value="Unassembled WGS sequence"/>
</dbReference>
<dbReference type="InterPro" id="IPR052544">
    <property type="entry name" value="Bacteriocin_Proc_Enz"/>
</dbReference>
<protein>
    <submittedName>
        <fullName evidence="2">SagB/ThcOx family dehydrogenase</fullName>
    </submittedName>
</protein>
<accession>A0A3A4NJA7</accession>
<dbReference type="Gene3D" id="3.40.109.10">
    <property type="entry name" value="NADH Oxidase"/>
    <property type="match status" value="1"/>
</dbReference>
<dbReference type="InterPro" id="IPR020051">
    <property type="entry name" value="SagB-type_dehydrogenase"/>
</dbReference>
<organism evidence="2 3">
    <name type="scientific">Abyssobacteria bacterium (strain SURF_5)</name>
    <dbReference type="NCBI Taxonomy" id="2093360"/>
    <lineage>
        <taxon>Bacteria</taxon>
        <taxon>Pseudomonadati</taxon>
        <taxon>Candidatus Hydrogenedentota</taxon>
        <taxon>Candidatus Abyssobacteria</taxon>
    </lineage>
</organism>
<dbReference type="EMBL" id="QZKU01000140">
    <property type="protein sequence ID" value="RJP14891.1"/>
    <property type="molecule type" value="Genomic_DNA"/>
</dbReference>
<dbReference type="PANTHER" id="PTHR43745">
    <property type="entry name" value="NITROREDUCTASE MJ1384-RELATED"/>
    <property type="match status" value="1"/>
</dbReference>
<evidence type="ECO:0000259" key="1">
    <source>
        <dbReference type="Pfam" id="PF00881"/>
    </source>
</evidence>
<evidence type="ECO:0000313" key="3">
    <source>
        <dbReference type="Proteomes" id="UP000265882"/>
    </source>
</evidence>
<name>A0A3A4NJA7_ABYX5</name>
<dbReference type="SUPFAM" id="SSF55469">
    <property type="entry name" value="FMN-dependent nitroreductase-like"/>
    <property type="match status" value="1"/>
</dbReference>
<sequence>MEQKVQLPEPSLRGTVSVEEAIKNRRTVRTFSKNPLTLKHLSQVLWAAQGTTGDTMKFRSVPSAGIIYPLDLYVVIGQNAVQGLPVGVYRYLPDAHALERLREGDKRQDVAQAAFGQSWMTEAPVLLVISAEYDRLMERYGDRAVRYADLEAGHAGQNVFLQAEAEGLGAGIVGVSNPTVINEVLGAATGEEPLTIMPVGYKGF</sequence>
<dbReference type="CDD" id="cd02142">
    <property type="entry name" value="McbC_SagB-like_oxidoreductase"/>
    <property type="match status" value="1"/>
</dbReference>
<dbReference type="GO" id="GO:0016491">
    <property type="term" value="F:oxidoreductase activity"/>
    <property type="evidence" value="ECO:0007669"/>
    <property type="project" value="InterPro"/>
</dbReference>
<dbReference type="Pfam" id="PF00881">
    <property type="entry name" value="Nitroreductase"/>
    <property type="match status" value="1"/>
</dbReference>
<evidence type="ECO:0000313" key="2">
    <source>
        <dbReference type="EMBL" id="RJP14891.1"/>
    </source>
</evidence>
<gene>
    <name evidence="2" type="ORF">C4520_20905</name>
</gene>
<dbReference type="InterPro" id="IPR000415">
    <property type="entry name" value="Nitroreductase-like"/>
</dbReference>
<proteinExistence type="predicted"/>
<reference evidence="2 3" key="1">
    <citation type="journal article" date="2017" name="ISME J.">
        <title>Energy and carbon metabolisms in a deep terrestrial subsurface fluid microbial community.</title>
        <authorList>
            <person name="Momper L."/>
            <person name="Jungbluth S.P."/>
            <person name="Lee M.D."/>
            <person name="Amend J.P."/>
        </authorList>
    </citation>
    <scope>NUCLEOTIDE SEQUENCE [LARGE SCALE GENOMIC DNA]</scope>
    <source>
        <strain evidence="2">SURF_5</strain>
    </source>
</reference>
<feature type="domain" description="Nitroreductase" evidence="1">
    <location>
        <begin position="22"/>
        <end position="201"/>
    </location>
</feature>
<dbReference type="AlphaFoldDB" id="A0A3A4NJA7"/>